<dbReference type="Proteomes" id="UP000264605">
    <property type="component" value="Chromosome"/>
</dbReference>
<evidence type="ECO:0000256" key="4">
    <source>
        <dbReference type="ARBA" id="ARBA00023163"/>
    </source>
</evidence>
<dbReference type="KEGG" id="pdj:D0907_05760"/>
<dbReference type="GeneID" id="99504957"/>
<proteinExistence type="predicted"/>
<dbReference type="GO" id="GO:0000976">
    <property type="term" value="F:transcription cis-regulatory region binding"/>
    <property type="evidence" value="ECO:0007669"/>
    <property type="project" value="TreeGrafter"/>
</dbReference>
<dbReference type="InterPro" id="IPR010982">
    <property type="entry name" value="Lambda_DNA-bd_dom_sf"/>
</dbReference>
<accession>A0AAD0WC36</accession>
<dbReference type="GO" id="GO:0003700">
    <property type="term" value="F:DNA-binding transcription factor activity"/>
    <property type="evidence" value="ECO:0007669"/>
    <property type="project" value="TreeGrafter"/>
</dbReference>
<feature type="domain" description="HTH lacI-type" evidence="5">
    <location>
        <begin position="2"/>
        <end position="56"/>
    </location>
</feature>
<organism evidence="6 7">
    <name type="scientific">Pseudoalteromonas lipolytica</name>
    <dbReference type="NCBI Taxonomy" id="570156"/>
    <lineage>
        <taxon>Bacteria</taxon>
        <taxon>Pseudomonadati</taxon>
        <taxon>Pseudomonadota</taxon>
        <taxon>Gammaproteobacteria</taxon>
        <taxon>Alteromonadales</taxon>
        <taxon>Pseudoalteromonadaceae</taxon>
        <taxon>Pseudoalteromonas</taxon>
    </lineage>
</organism>
<keyword evidence="3 6" id="KW-0238">DNA-binding</keyword>
<evidence type="ECO:0000313" key="7">
    <source>
        <dbReference type="Proteomes" id="UP000264605"/>
    </source>
</evidence>
<dbReference type="PANTHER" id="PTHR30146:SF148">
    <property type="entry name" value="HTH-TYPE TRANSCRIPTIONAL REPRESSOR PURR-RELATED"/>
    <property type="match status" value="1"/>
</dbReference>
<keyword evidence="1" id="KW-0678">Repressor</keyword>
<keyword evidence="4" id="KW-0804">Transcription</keyword>
<protein>
    <submittedName>
        <fullName evidence="6">LacI family DNA-binding transcriptional regulator</fullName>
    </submittedName>
</protein>
<dbReference type="Pfam" id="PF00532">
    <property type="entry name" value="Peripla_BP_1"/>
    <property type="match status" value="1"/>
</dbReference>
<dbReference type="Gene3D" id="1.10.260.40">
    <property type="entry name" value="lambda repressor-like DNA-binding domains"/>
    <property type="match status" value="1"/>
</dbReference>
<dbReference type="PROSITE" id="PS50932">
    <property type="entry name" value="HTH_LACI_2"/>
    <property type="match status" value="1"/>
</dbReference>
<dbReference type="RefSeq" id="WP_075594274.1">
    <property type="nucleotide sequence ID" value="NZ_CP032090.1"/>
</dbReference>
<dbReference type="SMART" id="SM00354">
    <property type="entry name" value="HTH_LACI"/>
    <property type="match status" value="1"/>
</dbReference>
<reference evidence="6 7" key="1">
    <citation type="submission" date="2018-08" db="EMBL/GenBank/DDBJ databases">
        <title>Draft genome sequence of Pseudoalteromonas donghaensis HJ51.</title>
        <authorList>
            <person name="Oh J."/>
            <person name="Roh D."/>
        </authorList>
    </citation>
    <scope>NUCLEOTIDE SEQUENCE [LARGE SCALE GENOMIC DNA]</scope>
    <source>
        <strain evidence="6 7">HJ51</strain>
    </source>
</reference>
<dbReference type="SUPFAM" id="SSF53822">
    <property type="entry name" value="Periplasmic binding protein-like I"/>
    <property type="match status" value="1"/>
</dbReference>
<dbReference type="CDD" id="cd01392">
    <property type="entry name" value="HTH_LacI"/>
    <property type="match status" value="1"/>
</dbReference>
<dbReference type="SUPFAM" id="SSF47413">
    <property type="entry name" value="lambda repressor-like DNA-binding domains"/>
    <property type="match status" value="1"/>
</dbReference>
<evidence type="ECO:0000313" key="6">
    <source>
        <dbReference type="EMBL" id="AXV64825.1"/>
    </source>
</evidence>
<dbReference type="Gene3D" id="3.40.50.2300">
    <property type="match status" value="2"/>
</dbReference>
<dbReference type="CDD" id="cd06288">
    <property type="entry name" value="PBP1_sucrose_transcription_regulator"/>
    <property type="match status" value="1"/>
</dbReference>
<dbReference type="AlphaFoldDB" id="A0AAD0WC36"/>
<dbReference type="InterPro" id="IPR000843">
    <property type="entry name" value="HTH_LacI"/>
</dbReference>
<evidence type="ECO:0000256" key="3">
    <source>
        <dbReference type="ARBA" id="ARBA00023125"/>
    </source>
</evidence>
<keyword evidence="2" id="KW-0805">Transcription regulation</keyword>
<dbReference type="EMBL" id="CP032090">
    <property type="protein sequence ID" value="AXV64825.1"/>
    <property type="molecule type" value="Genomic_DNA"/>
</dbReference>
<dbReference type="PANTHER" id="PTHR30146">
    <property type="entry name" value="LACI-RELATED TRANSCRIPTIONAL REPRESSOR"/>
    <property type="match status" value="1"/>
</dbReference>
<evidence type="ECO:0000256" key="1">
    <source>
        <dbReference type="ARBA" id="ARBA00022491"/>
    </source>
</evidence>
<name>A0AAD0WC36_9GAMM</name>
<evidence type="ECO:0000259" key="5">
    <source>
        <dbReference type="PROSITE" id="PS50932"/>
    </source>
</evidence>
<dbReference type="Pfam" id="PF00356">
    <property type="entry name" value="LacI"/>
    <property type="match status" value="1"/>
</dbReference>
<dbReference type="InterPro" id="IPR001761">
    <property type="entry name" value="Peripla_BP/Lac1_sug-bd_dom"/>
</dbReference>
<gene>
    <name evidence="6" type="ORF">D0907_05760</name>
</gene>
<sequence length="331" mass="37161">MVTIKQVATHAGVSFKTVSRVVNNDPTVKSINREKVLKSIKELGYRPNRAASLTRRKKSNIYAIIADELLNIPYTFDMIRGAQEVAWQQNKELLILNVNETQASINKAIESLFEYRVEGVIYSAMYHREVSMADELKGIPTILANCFPKTSTFPCVVPDEKQAGEEITSALIRKGYKRIAFLNLNEDIVAAKGRKEGVISAFKSHNLPLSNLLIESVIHCQPDGSEVSNSRVAASRIIDEFKPDAIICGQDPMAIEIYFIVHDKGMEIGKDIGIASFDNWGDIPELLKPTLTTMALPHYAMGKWAMEYLIDQRSDIVHHHLPFELISRNSF</sequence>
<evidence type="ECO:0000256" key="2">
    <source>
        <dbReference type="ARBA" id="ARBA00023015"/>
    </source>
</evidence>
<dbReference type="InterPro" id="IPR028082">
    <property type="entry name" value="Peripla_BP_I"/>
</dbReference>